<sequence>MTFKYALSSAEEAPLSAPILLTGSIKENLIAAGKLGYNAIEIHTRPDEKIDFGAVKDTMAEHNVQISAVITGRLNTEGLCSLIDDRPYVMHAAMLGMYQYIDMAEKLNTDIVLGWTKGNVPVGKNRDKYLKRLASNLDTLSSYAGERNVKIHAEVINRYEVNIFTTGKETMDFIQQWYLDNVYVHLDTFHMNIEETDMLETIRYCKDRLGYFHVADNTRSYPGTGQLPFPEIMQTLQEVNYNGYVSVECLPGNNRYETAHAAIEYLKSIV</sequence>
<proteinExistence type="predicted"/>
<dbReference type="InterPro" id="IPR050417">
    <property type="entry name" value="Sugar_Epim/Isomerase"/>
</dbReference>
<reference evidence="3" key="1">
    <citation type="journal article" date="2021" name="PeerJ">
        <title>Extensive microbial diversity within the chicken gut microbiome revealed by metagenomics and culture.</title>
        <authorList>
            <person name="Gilroy R."/>
            <person name="Ravi A."/>
            <person name="Getino M."/>
            <person name="Pursley I."/>
            <person name="Horton D.L."/>
            <person name="Alikhan N.F."/>
            <person name="Baker D."/>
            <person name="Gharbi K."/>
            <person name="Hall N."/>
            <person name="Watson M."/>
            <person name="Adriaenssens E.M."/>
            <person name="Foster-Nyarko E."/>
            <person name="Jarju S."/>
            <person name="Secka A."/>
            <person name="Antonio M."/>
            <person name="Oren A."/>
            <person name="Chaudhuri R.R."/>
            <person name="La Ragione R."/>
            <person name="Hildebrand F."/>
            <person name="Pallen M.J."/>
        </authorList>
    </citation>
    <scope>NUCLEOTIDE SEQUENCE</scope>
    <source>
        <strain evidence="3">7318</strain>
    </source>
</reference>
<dbReference type="EMBL" id="DYVR01000129">
    <property type="protein sequence ID" value="HJF84956.1"/>
    <property type="molecule type" value="Genomic_DNA"/>
</dbReference>
<evidence type="ECO:0000259" key="2">
    <source>
        <dbReference type="Pfam" id="PF01261"/>
    </source>
</evidence>
<comment type="caution">
    <text evidence="3">The sequence shown here is derived from an EMBL/GenBank/DDBJ whole genome shotgun (WGS) entry which is preliminary data.</text>
</comment>
<dbReference type="PANTHER" id="PTHR43489">
    <property type="entry name" value="ISOMERASE"/>
    <property type="match status" value="1"/>
</dbReference>
<dbReference type="InterPro" id="IPR013022">
    <property type="entry name" value="Xyl_isomerase-like_TIM-brl"/>
</dbReference>
<protein>
    <submittedName>
        <fullName evidence="3">Sugar phosphate isomerase/epimerase</fullName>
    </submittedName>
</protein>
<dbReference type="PANTHER" id="PTHR43489:SF7">
    <property type="entry name" value="3-DEHYDRO-D-GULOSIDE 4-EPIMERASE-RELATED"/>
    <property type="match status" value="1"/>
</dbReference>
<evidence type="ECO:0000313" key="3">
    <source>
        <dbReference type="EMBL" id="HJF84956.1"/>
    </source>
</evidence>
<reference evidence="3" key="2">
    <citation type="submission" date="2021-09" db="EMBL/GenBank/DDBJ databases">
        <authorList>
            <person name="Gilroy R."/>
        </authorList>
    </citation>
    <scope>NUCLEOTIDE SEQUENCE</scope>
    <source>
        <strain evidence="3">7318</strain>
    </source>
</reference>
<dbReference type="AlphaFoldDB" id="A0A921HQ70"/>
<dbReference type="SUPFAM" id="SSF51658">
    <property type="entry name" value="Xylose isomerase-like"/>
    <property type="match status" value="1"/>
</dbReference>
<dbReference type="Gene3D" id="3.20.20.150">
    <property type="entry name" value="Divalent-metal-dependent TIM barrel enzymes"/>
    <property type="match status" value="1"/>
</dbReference>
<keyword evidence="1 3" id="KW-0413">Isomerase</keyword>
<organism evidence="3 4">
    <name type="scientific">Megamonas hypermegale</name>
    <dbReference type="NCBI Taxonomy" id="158847"/>
    <lineage>
        <taxon>Bacteria</taxon>
        <taxon>Bacillati</taxon>
        <taxon>Bacillota</taxon>
        <taxon>Negativicutes</taxon>
        <taxon>Selenomonadales</taxon>
        <taxon>Selenomonadaceae</taxon>
        <taxon>Megamonas</taxon>
    </lineage>
</organism>
<dbReference type="GO" id="GO:0016853">
    <property type="term" value="F:isomerase activity"/>
    <property type="evidence" value="ECO:0007669"/>
    <property type="project" value="UniProtKB-KW"/>
</dbReference>
<evidence type="ECO:0000313" key="4">
    <source>
        <dbReference type="Proteomes" id="UP000780768"/>
    </source>
</evidence>
<dbReference type="Proteomes" id="UP000780768">
    <property type="component" value="Unassembled WGS sequence"/>
</dbReference>
<feature type="domain" description="Xylose isomerase-like TIM barrel" evidence="2">
    <location>
        <begin position="31"/>
        <end position="268"/>
    </location>
</feature>
<name>A0A921HQ70_9FIRM</name>
<dbReference type="InterPro" id="IPR036237">
    <property type="entry name" value="Xyl_isomerase-like_sf"/>
</dbReference>
<gene>
    <name evidence="3" type="ORF">K8V65_04785</name>
</gene>
<dbReference type="Pfam" id="PF01261">
    <property type="entry name" value="AP_endonuc_2"/>
    <property type="match status" value="1"/>
</dbReference>
<evidence type="ECO:0000256" key="1">
    <source>
        <dbReference type="ARBA" id="ARBA00023235"/>
    </source>
</evidence>
<accession>A0A921HQ70</accession>